<keyword evidence="3" id="KW-0963">Cytoplasm</keyword>
<evidence type="ECO:0000313" key="15">
    <source>
        <dbReference type="Proteomes" id="UP000515202"/>
    </source>
</evidence>
<evidence type="ECO:0000256" key="1">
    <source>
        <dbReference type="ARBA" id="ARBA00004331"/>
    </source>
</evidence>
<dbReference type="AlphaFoldDB" id="A0A6P3R9S4"/>
<evidence type="ECO:0000259" key="14">
    <source>
        <dbReference type="SMART" id="SM01328"/>
    </source>
</evidence>
<sequence length="344" mass="38840">MKVASGTRTHTNCTKILRCAWALGERMERFVRVPYGLYQGTQYGNTLPWGQPGLSEHKQPDWRQNTGAPTFLARPGLLVPTPAPGYCTDPYKGAQLKAILARMNPSLRLRLCKANTKEVGVQVSPRVDRSVQCSLGPRTLCSRSPWGNTSPRAALPAWGVYSAVTGCRGLSRPRKDWEDEGTKALSGPVETSQQQPQPPLPPPTPEAQEKSGEEDAQSPGERKSQQAPGDASDQLRKPRFQFLEPKYGYFHCKDCKTRWESAYVWCISGTNKVYFKQLCCKCQKSFNPYRVEDIQCQTCSKSRCSCPRKKRHIDLRRPHRQELCGRCKDKRFSCGNIYSFKCIM</sequence>
<dbReference type="GO" id="GO:0048477">
    <property type="term" value="P:oogenesis"/>
    <property type="evidence" value="ECO:0007669"/>
    <property type="project" value="UniProtKB-KW"/>
</dbReference>
<dbReference type="GO" id="GO:0036464">
    <property type="term" value="C:cytoplasmic ribonucleoprotein granule"/>
    <property type="evidence" value="ECO:0007669"/>
    <property type="project" value="UniProtKB-SubCell"/>
</dbReference>
<dbReference type="PANTHER" id="PTHR31054">
    <property type="entry name" value="ZYGOTE ARREST PROTEIN 1-LIKE ISOFORM X1"/>
    <property type="match status" value="1"/>
</dbReference>
<dbReference type="GeneID" id="105302436"/>
<accession>A0A6P3R9S4</accession>
<dbReference type="KEGG" id="pvp:105302436"/>
<dbReference type="GO" id="GO:0008270">
    <property type="term" value="F:zinc ion binding"/>
    <property type="evidence" value="ECO:0007669"/>
    <property type="project" value="UniProtKB-KW"/>
</dbReference>
<reference evidence="16" key="1">
    <citation type="submission" date="2025-08" db="UniProtKB">
        <authorList>
            <consortium name="RefSeq"/>
        </authorList>
    </citation>
    <scope>IDENTIFICATION</scope>
    <source>
        <tissue evidence="16">Kidney</tissue>
    </source>
</reference>
<dbReference type="Pfam" id="PF13695">
    <property type="entry name" value="Zn_ribbon_3CxxC"/>
    <property type="match status" value="1"/>
</dbReference>
<dbReference type="InterPro" id="IPR026775">
    <property type="entry name" value="Zar1"/>
</dbReference>
<keyword evidence="15" id="KW-1185">Reference proteome</keyword>
<evidence type="ECO:0000256" key="9">
    <source>
        <dbReference type="ARBA" id="ARBA00022943"/>
    </source>
</evidence>
<comment type="subunit">
    <text evidence="11">Interacts with YBX2.</text>
</comment>
<feature type="compositionally biased region" description="Basic and acidic residues" evidence="13">
    <location>
        <begin position="173"/>
        <end position="182"/>
    </location>
</feature>
<keyword evidence="8" id="KW-0694">RNA-binding</keyword>
<organism evidence="15 16">
    <name type="scientific">Pteropus vampyrus</name>
    <name type="common">Large flying fox</name>
    <dbReference type="NCBI Taxonomy" id="132908"/>
    <lineage>
        <taxon>Eukaryota</taxon>
        <taxon>Metazoa</taxon>
        <taxon>Chordata</taxon>
        <taxon>Craniata</taxon>
        <taxon>Vertebrata</taxon>
        <taxon>Euteleostomi</taxon>
        <taxon>Mammalia</taxon>
        <taxon>Eutheria</taxon>
        <taxon>Laurasiatheria</taxon>
        <taxon>Chiroptera</taxon>
        <taxon>Yinpterochiroptera</taxon>
        <taxon>Pteropodoidea</taxon>
        <taxon>Pteropodidae</taxon>
        <taxon>Pteropodinae</taxon>
        <taxon>Pteropus</taxon>
    </lineage>
</organism>
<evidence type="ECO:0000256" key="4">
    <source>
        <dbReference type="ARBA" id="ARBA00022723"/>
    </source>
</evidence>
<comment type="similarity">
    <text evidence="10">Belongs to the ZAR1 family.</text>
</comment>
<keyword evidence="2" id="KW-0217">Developmental protein</keyword>
<keyword evidence="6" id="KW-0221">Differentiation</keyword>
<evidence type="ECO:0000256" key="8">
    <source>
        <dbReference type="ARBA" id="ARBA00022884"/>
    </source>
</evidence>
<evidence type="ECO:0000256" key="3">
    <source>
        <dbReference type="ARBA" id="ARBA00022490"/>
    </source>
</evidence>
<name>A0A6P3R9S4_PTEVA</name>
<dbReference type="CTD" id="646799"/>
<evidence type="ECO:0000256" key="12">
    <source>
        <dbReference type="ARBA" id="ARBA00049576"/>
    </source>
</evidence>
<evidence type="ECO:0000256" key="2">
    <source>
        <dbReference type="ARBA" id="ARBA00022473"/>
    </source>
</evidence>
<dbReference type="OrthoDB" id="9885288at2759"/>
<dbReference type="InterPro" id="IPR027377">
    <property type="entry name" value="ZAR1/RTP1-5-like_Znf-3CxxC"/>
</dbReference>
<dbReference type="GO" id="GO:0003729">
    <property type="term" value="F:mRNA binding"/>
    <property type="evidence" value="ECO:0007669"/>
    <property type="project" value="UniProtKB-ARBA"/>
</dbReference>
<dbReference type="GO" id="GO:0006412">
    <property type="term" value="P:translation"/>
    <property type="evidence" value="ECO:0007669"/>
    <property type="project" value="TreeGrafter"/>
</dbReference>
<evidence type="ECO:0000256" key="13">
    <source>
        <dbReference type="SAM" id="MobiDB-lite"/>
    </source>
</evidence>
<comment type="subcellular location">
    <subcellularLocation>
        <location evidence="1">Cytoplasm</location>
        <location evidence="1">Cytoplasmic ribonucleoprotein granule</location>
    </subcellularLocation>
</comment>
<comment type="function">
    <text evidence="12">mRNA-binding protein required for maternal mRNA storage, translation and degradation during oocyte maturation. Probably promotes formation of some phase-separated membraneless compartment that stores maternal mRNAs in oocytes: acts by undergoing liquid-liquid phase separation upon binding to maternal mRNAs. Binds to the 3'-UTR of maternal mRNAs, inhibiting their translation.</text>
</comment>
<keyword evidence="4" id="KW-0479">Metal-binding</keyword>
<gene>
    <name evidence="16" type="primary">ZAR1L</name>
</gene>
<protein>
    <submittedName>
        <fullName evidence="16">ZAR1-like protein isoform X1</fullName>
    </submittedName>
</protein>
<evidence type="ECO:0000256" key="7">
    <source>
        <dbReference type="ARBA" id="ARBA00022833"/>
    </source>
</evidence>
<dbReference type="PANTHER" id="PTHR31054:SF5">
    <property type="entry name" value="PROTEIN ZAR1-LIKE"/>
    <property type="match status" value="1"/>
</dbReference>
<keyword evidence="5" id="KW-0863">Zinc-finger</keyword>
<feature type="compositionally biased region" description="Pro residues" evidence="13">
    <location>
        <begin position="196"/>
        <end position="205"/>
    </location>
</feature>
<evidence type="ECO:0000256" key="11">
    <source>
        <dbReference type="ARBA" id="ARBA00034786"/>
    </source>
</evidence>
<dbReference type="RefSeq" id="XP_011373782.2">
    <property type="nucleotide sequence ID" value="XM_011375480.2"/>
</dbReference>
<evidence type="ECO:0000256" key="6">
    <source>
        <dbReference type="ARBA" id="ARBA00022782"/>
    </source>
</evidence>
<keyword evidence="7" id="KW-0862">Zinc</keyword>
<keyword evidence="9" id="KW-0896">Oogenesis</keyword>
<dbReference type="SMART" id="SM01328">
    <property type="entry name" value="zf-3CxxC"/>
    <property type="match status" value="1"/>
</dbReference>
<evidence type="ECO:0000313" key="16">
    <source>
        <dbReference type="RefSeq" id="XP_011373782.2"/>
    </source>
</evidence>
<feature type="region of interest" description="Disordered" evidence="13">
    <location>
        <begin position="172"/>
        <end position="236"/>
    </location>
</feature>
<dbReference type="Proteomes" id="UP000515202">
    <property type="component" value="Unplaced"/>
</dbReference>
<evidence type="ECO:0000256" key="10">
    <source>
        <dbReference type="ARBA" id="ARBA00034699"/>
    </source>
</evidence>
<dbReference type="GO" id="GO:0017148">
    <property type="term" value="P:negative regulation of translation"/>
    <property type="evidence" value="ECO:0007669"/>
    <property type="project" value="UniProtKB-ARBA"/>
</dbReference>
<evidence type="ECO:0000256" key="5">
    <source>
        <dbReference type="ARBA" id="ARBA00022771"/>
    </source>
</evidence>
<feature type="domain" description="3CxxC-type" evidence="14">
    <location>
        <begin position="245"/>
        <end position="330"/>
    </location>
</feature>
<proteinExistence type="inferred from homology"/>